<dbReference type="PANTHER" id="PTHR43401">
    <property type="entry name" value="L-THREONINE 3-DEHYDROGENASE"/>
    <property type="match status" value="1"/>
</dbReference>
<dbReference type="Gene3D" id="3.40.50.720">
    <property type="entry name" value="NAD(P)-binding Rossmann-like Domain"/>
    <property type="match status" value="1"/>
</dbReference>
<dbReference type="Pfam" id="PF00107">
    <property type="entry name" value="ADH_zinc_N"/>
    <property type="match status" value="1"/>
</dbReference>
<dbReference type="GO" id="GO:0016491">
    <property type="term" value="F:oxidoreductase activity"/>
    <property type="evidence" value="ECO:0007669"/>
    <property type="project" value="UniProtKB-KW"/>
</dbReference>
<dbReference type="Proteomes" id="UP000198916">
    <property type="component" value="Unassembled WGS sequence"/>
</dbReference>
<reference evidence="5" key="1">
    <citation type="submission" date="2016-10" db="EMBL/GenBank/DDBJ databases">
        <authorList>
            <person name="Varghese N."/>
            <person name="Submissions S."/>
        </authorList>
    </citation>
    <scope>NUCLEOTIDE SEQUENCE [LARGE SCALE GENOMIC DNA]</scope>
    <source>
        <strain evidence="5">Jip14</strain>
    </source>
</reference>
<dbReference type="SUPFAM" id="SSF51735">
    <property type="entry name" value="NAD(P)-binding Rossmann-fold domains"/>
    <property type="match status" value="1"/>
</dbReference>
<evidence type="ECO:0000256" key="1">
    <source>
        <dbReference type="ARBA" id="ARBA00023002"/>
    </source>
</evidence>
<dbReference type="InterPro" id="IPR036291">
    <property type="entry name" value="NAD(P)-bd_dom_sf"/>
</dbReference>
<dbReference type="OrthoDB" id="9787435at2"/>
<evidence type="ECO:0000313" key="4">
    <source>
        <dbReference type="EMBL" id="SEK22083.1"/>
    </source>
</evidence>
<name>A0A1H7F7K0_9SPHI</name>
<dbReference type="Pfam" id="PF08240">
    <property type="entry name" value="ADH_N"/>
    <property type="match status" value="1"/>
</dbReference>
<sequence>MDAIVCSRPGELQLIQADVPQPANHQALLKIHQVGICGTDLHAYEGTQPFFSYPRILGHELAAELLQIPTGHGFAVGDLVTVKPYFHCGKCVACRQGKTNCCVHMQVYGVHVDGGMRNQVVLPISSLVAGKGLDLDQLTLVEPLAIGAHGVRRAGIQSGEYVLIVGAGPIGIGATFLAHAAGAHVILMDINSEKLAHCRAMISGLTTIDAKDANVEQLLRDYTQGDMPNVIIDCTGSQKAINQAFHYLAHAGRFVLIGLQQYPVTFGHPEFHKREATLMSSRNATKEDFDYVIRLLQQAIIPPTAFITHRIPHVQLPIVFDSLLNPTSNLIKATVNFT</sequence>
<organism evidence="4 5">
    <name type="scientific">Parapedobacter koreensis</name>
    <dbReference type="NCBI Taxonomy" id="332977"/>
    <lineage>
        <taxon>Bacteria</taxon>
        <taxon>Pseudomonadati</taxon>
        <taxon>Bacteroidota</taxon>
        <taxon>Sphingobacteriia</taxon>
        <taxon>Sphingobacteriales</taxon>
        <taxon>Sphingobacteriaceae</taxon>
        <taxon>Parapedobacter</taxon>
    </lineage>
</organism>
<dbReference type="InterPro" id="IPR013154">
    <property type="entry name" value="ADH-like_N"/>
</dbReference>
<keyword evidence="1" id="KW-0560">Oxidoreductase</keyword>
<dbReference type="CDD" id="cd08261">
    <property type="entry name" value="Zn_ADH7"/>
    <property type="match status" value="1"/>
</dbReference>
<gene>
    <name evidence="4" type="ORF">SAMN05421740_101257</name>
</gene>
<feature type="domain" description="Alcohol dehydrogenase-like C-terminal" evidence="2">
    <location>
        <begin position="169"/>
        <end position="297"/>
    </location>
</feature>
<evidence type="ECO:0000259" key="3">
    <source>
        <dbReference type="Pfam" id="PF08240"/>
    </source>
</evidence>
<dbReference type="AlphaFoldDB" id="A0A1H7F7K0"/>
<dbReference type="InterPro" id="IPR011032">
    <property type="entry name" value="GroES-like_sf"/>
</dbReference>
<protein>
    <submittedName>
        <fullName evidence="4">2-desacetyl-2-hydroxyethyl bacteriochlorophyllide A dehydrogenase</fullName>
    </submittedName>
</protein>
<feature type="domain" description="Alcohol dehydrogenase-like N-terminal" evidence="3">
    <location>
        <begin position="24"/>
        <end position="128"/>
    </location>
</feature>
<evidence type="ECO:0000313" key="5">
    <source>
        <dbReference type="Proteomes" id="UP000198916"/>
    </source>
</evidence>
<keyword evidence="5" id="KW-1185">Reference proteome</keyword>
<proteinExistence type="predicted"/>
<dbReference type="InterPro" id="IPR050129">
    <property type="entry name" value="Zn_alcohol_dh"/>
</dbReference>
<dbReference type="PANTHER" id="PTHR43401:SF3">
    <property type="entry name" value="L-GALACTONATE-5-DEHYDROGENASE"/>
    <property type="match status" value="1"/>
</dbReference>
<dbReference type="RefSeq" id="WP_090602151.1">
    <property type="nucleotide sequence ID" value="NZ_FNZR01000001.1"/>
</dbReference>
<dbReference type="InterPro" id="IPR013149">
    <property type="entry name" value="ADH-like_C"/>
</dbReference>
<dbReference type="Gene3D" id="3.90.180.10">
    <property type="entry name" value="Medium-chain alcohol dehydrogenases, catalytic domain"/>
    <property type="match status" value="1"/>
</dbReference>
<dbReference type="STRING" id="332977.SAMN05421740_101257"/>
<dbReference type="EMBL" id="FNZR01000001">
    <property type="protein sequence ID" value="SEK22083.1"/>
    <property type="molecule type" value="Genomic_DNA"/>
</dbReference>
<evidence type="ECO:0000259" key="2">
    <source>
        <dbReference type="Pfam" id="PF00107"/>
    </source>
</evidence>
<accession>A0A1H7F7K0</accession>
<dbReference type="SUPFAM" id="SSF50129">
    <property type="entry name" value="GroES-like"/>
    <property type="match status" value="1"/>
</dbReference>